<feature type="transmembrane region" description="Helical" evidence="6">
    <location>
        <begin position="519"/>
        <end position="541"/>
    </location>
</feature>
<keyword evidence="3 6" id="KW-1133">Transmembrane helix</keyword>
<dbReference type="Proteomes" id="UP000250043">
    <property type="component" value="Unassembled WGS sequence"/>
</dbReference>
<keyword evidence="8" id="KW-1185">Reference proteome</keyword>
<dbReference type="EMBL" id="KV722343">
    <property type="protein sequence ID" value="OCH94479.1"/>
    <property type="molecule type" value="Genomic_DNA"/>
</dbReference>
<gene>
    <name evidence="7" type="ORF">OBBRIDRAFT_121991</name>
</gene>
<evidence type="ECO:0000313" key="8">
    <source>
        <dbReference type="Proteomes" id="UP000250043"/>
    </source>
</evidence>
<name>A0A8E2DRH8_9APHY</name>
<evidence type="ECO:0000256" key="3">
    <source>
        <dbReference type="ARBA" id="ARBA00022989"/>
    </source>
</evidence>
<feature type="transmembrane region" description="Helical" evidence="6">
    <location>
        <begin position="89"/>
        <end position="112"/>
    </location>
</feature>
<reference evidence="7 8" key="1">
    <citation type="submission" date="2016-07" db="EMBL/GenBank/DDBJ databases">
        <title>Draft genome of the white-rot fungus Obba rivulosa 3A-2.</title>
        <authorList>
            <consortium name="DOE Joint Genome Institute"/>
            <person name="Miettinen O."/>
            <person name="Riley R."/>
            <person name="Acob R."/>
            <person name="Barry K."/>
            <person name="Cullen D."/>
            <person name="De Vries R."/>
            <person name="Hainaut M."/>
            <person name="Hatakka A."/>
            <person name="Henrissat B."/>
            <person name="Hilden K."/>
            <person name="Kuo R."/>
            <person name="Labutti K."/>
            <person name="Lipzen A."/>
            <person name="Makela M.R."/>
            <person name="Sandor L."/>
            <person name="Spatafora J.W."/>
            <person name="Grigoriev I.V."/>
            <person name="Hibbett D.S."/>
        </authorList>
    </citation>
    <scope>NUCLEOTIDE SEQUENCE [LARGE SCALE GENOMIC DNA]</scope>
    <source>
        <strain evidence="7 8">3A-2</strain>
    </source>
</reference>
<feature type="region of interest" description="Disordered" evidence="5">
    <location>
        <begin position="252"/>
        <end position="277"/>
    </location>
</feature>
<dbReference type="OrthoDB" id="435607at2759"/>
<organism evidence="7 8">
    <name type="scientific">Obba rivulosa</name>
    <dbReference type="NCBI Taxonomy" id="1052685"/>
    <lineage>
        <taxon>Eukaryota</taxon>
        <taxon>Fungi</taxon>
        <taxon>Dikarya</taxon>
        <taxon>Basidiomycota</taxon>
        <taxon>Agaricomycotina</taxon>
        <taxon>Agaricomycetes</taxon>
        <taxon>Polyporales</taxon>
        <taxon>Gelatoporiaceae</taxon>
        <taxon>Obba</taxon>
    </lineage>
</organism>
<dbReference type="GO" id="GO:0016020">
    <property type="term" value="C:membrane"/>
    <property type="evidence" value="ECO:0007669"/>
    <property type="project" value="UniProtKB-SubCell"/>
</dbReference>
<keyword evidence="2 6" id="KW-0812">Transmembrane</keyword>
<dbReference type="AlphaFoldDB" id="A0A8E2DRH8"/>
<dbReference type="PANTHER" id="PTHR31274:SF1">
    <property type="entry name" value="AGL149CP"/>
    <property type="match status" value="1"/>
</dbReference>
<evidence type="ECO:0000313" key="7">
    <source>
        <dbReference type="EMBL" id="OCH94479.1"/>
    </source>
</evidence>
<evidence type="ECO:0000256" key="2">
    <source>
        <dbReference type="ARBA" id="ARBA00022692"/>
    </source>
</evidence>
<comment type="subcellular location">
    <subcellularLocation>
        <location evidence="1">Membrane</location>
        <topology evidence="1">Multi-pass membrane protein</topology>
    </subcellularLocation>
</comment>
<dbReference type="PANTHER" id="PTHR31274">
    <property type="entry name" value="PROTEIN ECM3"/>
    <property type="match status" value="1"/>
</dbReference>
<dbReference type="InterPro" id="IPR040254">
    <property type="entry name" value="Ecm3-like"/>
</dbReference>
<proteinExistence type="predicted"/>
<accession>A0A8E2DRH8</accession>
<feature type="transmembrane region" description="Helical" evidence="6">
    <location>
        <begin position="118"/>
        <end position="138"/>
    </location>
</feature>
<sequence length="542" mass="58345">MSLRSPLWSDLSTTSSRAFRVDDSSLSLDAIGSSLHIGFSSLAVSGLTMLSAGYLIYSGVMPLVKSFFTIFFGWLLANRGMFPPVASRGASHVAMSVALPALIFSSVVPAFTPSNVSVLGPMFLLSFLYQGLGCLLGILIREVCYVPRNFWQGIVLVTGMSNWGNLPYAVVMSVTAQPPFDPNTDPALASSCVSVFVVTYFLTFFSGGAARSLSWDYLPGVPQGEEAERPVPWREKPIGRLIVRYLFRTRAPPQPPSTPEKNVEFKEEKTLRESEVPSTEVHPDDVRYFNDDSDVQLTRRSSCLSTVSKNAIAADVIPLSRRPSVAHLSASAHTLHETASVAPPTRIFPQWLLQVLGFLNGAVTPITVSLAVSIPIALIQDLKALFVDVSDSGGPSWHGPDGRPPLAFVMDTAQFIGNMSVPLALVILGASFAWLRIPRPLSRLPILAMILVTVAKLVVLPIIGIFLVQSMVTGGLIDKNAKAEKFVAIFLSGVPAAVNQLLVTAVYSPDGTSDTLSAFLLIQYIATFFSSAALTAVTLLLV</sequence>
<dbReference type="InterPro" id="IPR004776">
    <property type="entry name" value="Mem_transp_PIN-like"/>
</dbReference>
<dbReference type="Pfam" id="PF03547">
    <property type="entry name" value="Mem_trans"/>
    <property type="match status" value="1"/>
</dbReference>
<feature type="transmembrane region" description="Helical" evidence="6">
    <location>
        <begin position="150"/>
        <end position="175"/>
    </location>
</feature>
<feature type="compositionally biased region" description="Basic and acidic residues" evidence="5">
    <location>
        <begin position="261"/>
        <end position="277"/>
    </location>
</feature>
<evidence type="ECO:0000256" key="5">
    <source>
        <dbReference type="SAM" id="MobiDB-lite"/>
    </source>
</evidence>
<feature type="transmembrane region" description="Helical" evidence="6">
    <location>
        <begin position="355"/>
        <end position="379"/>
    </location>
</feature>
<evidence type="ECO:0000256" key="4">
    <source>
        <dbReference type="ARBA" id="ARBA00023136"/>
    </source>
</evidence>
<evidence type="ECO:0000256" key="6">
    <source>
        <dbReference type="SAM" id="Phobius"/>
    </source>
</evidence>
<dbReference type="GO" id="GO:0055085">
    <property type="term" value="P:transmembrane transport"/>
    <property type="evidence" value="ECO:0007669"/>
    <property type="project" value="InterPro"/>
</dbReference>
<feature type="transmembrane region" description="Helical" evidence="6">
    <location>
        <begin position="187"/>
        <end position="205"/>
    </location>
</feature>
<feature type="transmembrane region" description="Helical" evidence="6">
    <location>
        <begin position="487"/>
        <end position="507"/>
    </location>
</feature>
<keyword evidence="4 6" id="KW-0472">Membrane</keyword>
<feature type="transmembrane region" description="Helical" evidence="6">
    <location>
        <begin position="415"/>
        <end position="435"/>
    </location>
</feature>
<feature type="transmembrane region" description="Helical" evidence="6">
    <location>
        <begin position="54"/>
        <end position="77"/>
    </location>
</feature>
<evidence type="ECO:0000256" key="1">
    <source>
        <dbReference type="ARBA" id="ARBA00004141"/>
    </source>
</evidence>
<protein>
    <submittedName>
        <fullName evidence="7">Auxin efflux carrier</fullName>
    </submittedName>
</protein>
<feature type="transmembrane region" description="Helical" evidence="6">
    <location>
        <begin position="447"/>
        <end position="467"/>
    </location>
</feature>